<keyword evidence="9" id="KW-1185">Reference proteome</keyword>
<feature type="compositionally biased region" description="Polar residues" evidence="5">
    <location>
        <begin position="145"/>
        <end position="156"/>
    </location>
</feature>
<dbReference type="EMBL" id="LSMT01000093">
    <property type="protein sequence ID" value="PFX27923.1"/>
    <property type="molecule type" value="Genomic_DNA"/>
</dbReference>
<evidence type="ECO:0000313" key="9">
    <source>
        <dbReference type="Proteomes" id="UP000225706"/>
    </source>
</evidence>
<dbReference type="InterPro" id="IPR037274">
    <property type="entry name" value="Znf_CHY_sf"/>
</dbReference>
<evidence type="ECO:0000256" key="4">
    <source>
        <dbReference type="PROSITE-ProRule" id="PRU00601"/>
    </source>
</evidence>
<keyword evidence="2 4" id="KW-0863">Zinc-finger</keyword>
<feature type="region of interest" description="Disordered" evidence="5">
    <location>
        <begin position="69"/>
        <end position="126"/>
    </location>
</feature>
<dbReference type="Pfam" id="PF05495">
    <property type="entry name" value="zf-CHY"/>
    <property type="match status" value="1"/>
</dbReference>
<feature type="compositionally biased region" description="Polar residues" evidence="5">
    <location>
        <begin position="226"/>
        <end position="236"/>
    </location>
</feature>
<evidence type="ECO:0000313" key="8">
    <source>
        <dbReference type="EMBL" id="PFX27923.1"/>
    </source>
</evidence>
<name>A0A2B4SFV1_STYPI</name>
<feature type="compositionally biased region" description="Polar residues" evidence="5">
    <location>
        <begin position="111"/>
        <end position="123"/>
    </location>
</feature>
<gene>
    <name evidence="8" type="ORF">AWC38_SpisGene7382</name>
</gene>
<dbReference type="InterPro" id="IPR037275">
    <property type="entry name" value="Znf_CTCHY_sf"/>
</dbReference>
<evidence type="ECO:0000256" key="2">
    <source>
        <dbReference type="ARBA" id="ARBA00022771"/>
    </source>
</evidence>
<dbReference type="SUPFAM" id="SSF161245">
    <property type="entry name" value="Zinc hairpin stack"/>
    <property type="match status" value="1"/>
</dbReference>
<dbReference type="PROSITE" id="PS51270">
    <property type="entry name" value="ZF_CTCHY"/>
    <property type="match status" value="1"/>
</dbReference>
<feature type="compositionally biased region" description="Basic and acidic residues" evidence="5">
    <location>
        <begin position="87"/>
        <end position="109"/>
    </location>
</feature>
<dbReference type="GO" id="GO:0008270">
    <property type="term" value="F:zinc ion binding"/>
    <property type="evidence" value="ECO:0007669"/>
    <property type="project" value="UniProtKB-KW"/>
</dbReference>
<feature type="region of interest" description="Disordered" evidence="5">
    <location>
        <begin position="197"/>
        <end position="237"/>
    </location>
</feature>
<evidence type="ECO:0000259" key="7">
    <source>
        <dbReference type="PROSITE" id="PS51270"/>
    </source>
</evidence>
<feature type="domain" description="CHY-type" evidence="6">
    <location>
        <begin position="10"/>
        <end position="85"/>
    </location>
</feature>
<accession>A0A2B4SFV1</accession>
<evidence type="ECO:0000256" key="1">
    <source>
        <dbReference type="ARBA" id="ARBA00022723"/>
    </source>
</evidence>
<feature type="domain" description="CTCHY-type" evidence="7">
    <location>
        <begin position="303"/>
        <end position="335"/>
    </location>
</feature>
<dbReference type="Proteomes" id="UP000225706">
    <property type="component" value="Unassembled WGS sequence"/>
</dbReference>
<dbReference type="AlphaFoldDB" id="A0A2B4SFV1"/>
<dbReference type="SUPFAM" id="SSF161219">
    <property type="entry name" value="CHY zinc finger-like"/>
    <property type="match status" value="1"/>
</dbReference>
<proteinExistence type="predicted"/>
<reference evidence="9" key="1">
    <citation type="journal article" date="2017" name="bioRxiv">
        <title>Comparative analysis of the genomes of Stylophora pistillata and Acropora digitifera provides evidence for extensive differences between species of corals.</title>
        <authorList>
            <person name="Voolstra C.R."/>
            <person name="Li Y."/>
            <person name="Liew Y.J."/>
            <person name="Baumgarten S."/>
            <person name="Zoccola D."/>
            <person name="Flot J.-F."/>
            <person name="Tambutte S."/>
            <person name="Allemand D."/>
            <person name="Aranda M."/>
        </authorList>
    </citation>
    <scope>NUCLEOTIDE SEQUENCE [LARGE SCALE GENOMIC DNA]</scope>
</reference>
<dbReference type="InterPro" id="IPR008913">
    <property type="entry name" value="Znf_CHY"/>
</dbReference>
<sequence length="335" mass="37204">METHGEPESCIRESFNCPHFQRNTCVIHFTCCDEWYPCHKCHNDSLERQENEKPSVDNSEDIFVESDITEERDDLGEGSSNSTGISHELEASPRTVAFDDAKMESRAKNSDAPNGENNETATDYETLRNGDNKVLSGMEVENSVCGENNQSQNTTLCRKEEESDAHETSSNTETSLSKLNGFEEWCLVREESISTVRSSGQAAEGAGELEGITDDASTSDIKEESPNTTDGSSDQLKNNKEIGLRKNMMQGNDENNSHLSLVTKKEHLLVKAQDGDRLKCTACNHIQSKFCQRCEKESCGKTFASYFCPECKLLIDTEGSASLEPYHCSLCGVCR</sequence>
<organism evidence="8 9">
    <name type="scientific">Stylophora pistillata</name>
    <name type="common">Smooth cauliflower coral</name>
    <dbReference type="NCBI Taxonomy" id="50429"/>
    <lineage>
        <taxon>Eukaryota</taxon>
        <taxon>Metazoa</taxon>
        <taxon>Cnidaria</taxon>
        <taxon>Anthozoa</taxon>
        <taxon>Hexacorallia</taxon>
        <taxon>Scleractinia</taxon>
        <taxon>Astrocoeniina</taxon>
        <taxon>Pocilloporidae</taxon>
        <taxon>Stylophora</taxon>
    </lineage>
</organism>
<keyword evidence="3" id="KW-0862">Zinc</keyword>
<dbReference type="InterPro" id="IPR017921">
    <property type="entry name" value="Znf_CTCHY"/>
</dbReference>
<evidence type="ECO:0000259" key="6">
    <source>
        <dbReference type="PROSITE" id="PS51266"/>
    </source>
</evidence>
<evidence type="ECO:0000256" key="5">
    <source>
        <dbReference type="SAM" id="MobiDB-lite"/>
    </source>
</evidence>
<dbReference type="PROSITE" id="PS51266">
    <property type="entry name" value="ZF_CHY"/>
    <property type="match status" value="1"/>
</dbReference>
<protein>
    <recommendedName>
        <fullName evidence="10">RING finger and CHY zinc finger domain-containing protein 1</fullName>
    </recommendedName>
</protein>
<feature type="compositionally biased region" description="Basic and acidic residues" evidence="5">
    <location>
        <begin position="157"/>
        <end position="167"/>
    </location>
</feature>
<evidence type="ECO:0008006" key="10">
    <source>
        <dbReference type="Google" id="ProtNLM"/>
    </source>
</evidence>
<comment type="caution">
    <text evidence="8">The sequence shown here is derived from an EMBL/GenBank/DDBJ whole genome shotgun (WGS) entry which is preliminary data.</text>
</comment>
<evidence type="ECO:0000256" key="3">
    <source>
        <dbReference type="ARBA" id="ARBA00022833"/>
    </source>
</evidence>
<dbReference type="OrthoDB" id="411372at2759"/>
<keyword evidence="1" id="KW-0479">Metal-binding</keyword>
<feature type="region of interest" description="Disordered" evidence="5">
    <location>
        <begin position="143"/>
        <end position="176"/>
    </location>
</feature>